<evidence type="ECO:0000313" key="2">
    <source>
        <dbReference type="Proteomes" id="UP001592530"/>
    </source>
</evidence>
<dbReference type="Proteomes" id="UP001592530">
    <property type="component" value="Unassembled WGS sequence"/>
</dbReference>
<gene>
    <name evidence="1" type="ORF">ACEZDB_32510</name>
</gene>
<proteinExistence type="predicted"/>
<reference evidence="1 2" key="1">
    <citation type="submission" date="2024-09" db="EMBL/GenBank/DDBJ databases">
        <authorList>
            <person name="Lee S.D."/>
        </authorList>
    </citation>
    <scope>NUCLEOTIDE SEQUENCE [LARGE SCALE GENOMIC DNA]</scope>
    <source>
        <strain evidence="1 2">N1-3</strain>
    </source>
</reference>
<dbReference type="EMBL" id="JBHEZY010000018">
    <property type="protein sequence ID" value="MFC1435374.1"/>
    <property type="molecule type" value="Genomic_DNA"/>
</dbReference>
<organism evidence="1 2">
    <name type="scientific">Streptacidiphilus alkalitolerans</name>
    <dbReference type="NCBI Taxonomy" id="3342712"/>
    <lineage>
        <taxon>Bacteria</taxon>
        <taxon>Bacillati</taxon>
        <taxon>Actinomycetota</taxon>
        <taxon>Actinomycetes</taxon>
        <taxon>Kitasatosporales</taxon>
        <taxon>Streptomycetaceae</taxon>
        <taxon>Streptacidiphilus</taxon>
    </lineage>
</organism>
<accession>A0ABV6XBQ1</accession>
<protein>
    <submittedName>
        <fullName evidence="1">Uncharacterized protein</fullName>
    </submittedName>
</protein>
<comment type="caution">
    <text evidence="1">The sequence shown here is derived from an EMBL/GenBank/DDBJ whole genome shotgun (WGS) entry which is preliminary data.</text>
</comment>
<dbReference type="RefSeq" id="WP_380558418.1">
    <property type="nucleotide sequence ID" value="NZ_JBHEZY010000018.1"/>
</dbReference>
<sequence>MINSSRPAPDLDGTDAEDLIPTVAVHVGITCAEAVVFHIPAVLYLPAELAAGLEDAARTGRADNWDEDSHPAMAWLWEWLEDNREAWEDQLDMGVHTQDGEDLEIRNFEVI</sequence>
<name>A0ABV6XBQ1_9ACTN</name>
<evidence type="ECO:0000313" key="1">
    <source>
        <dbReference type="EMBL" id="MFC1435374.1"/>
    </source>
</evidence>